<keyword evidence="1" id="KW-0472">Membrane</keyword>
<name>A0A4P7LCI0_9BURK</name>
<feature type="domain" description="Phosphatidic acid phosphatase type 2/haloperoxidase" evidence="2">
    <location>
        <begin position="73"/>
        <end position="143"/>
    </location>
</feature>
<sequence length="233" mass="25280">MQLSWMLIVHSGGASLAVPLAGLVALRLAYLGLWERACYWLMSLVGGAAVILAGKLAFEFNGWSMPSVNVYSVSGHAMLTASVYPMLGAILGSAWGKRTARIGLSAGVLVAVLVAIALIVGHYHTLAETLIGMTVGFAVAWINLHPFRQPARQRARPGRTPMLARLALCGFLFVFVLAATRPVKGRLWSHGMDWFGVTERYSRYIDTDPVSGQIVVTVVKCRVPSYRVCSETF</sequence>
<dbReference type="Gene3D" id="1.20.144.10">
    <property type="entry name" value="Phosphatidic acid phosphatase type 2/haloperoxidase"/>
    <property type="match status" value="1"/>
</dbReference>
<feature type="transmembrane region" description="Helical" evidence="1">
    <location>
        <begin position="70"/>
        <end position="90"/>
    </location>
</feature>
<evidence type="ECO:0000256" key="1">
    <source>
        <dbReference type="SAM" id="Phobius"/>
    </source>
</evidence>
<dbReference type="EMBL" id="CP038634">
    <property type="protein sequence ID" value="QBY50753.1"/>
    <property type="molecule type" value="Genomic_DNA"/>
</dbReference>
<evidence type="ECO:0000313" key="4">
    <source>
        <dbReference type="Proteomes" id="UP000295294"/>
    </source>
</evidence>
<feature type="transmembrane region" description="Helical" evidence="1">
    <location>
        <begin position="102"/>
        <end position="120"/>
    </location>
</feature>
<evidence type="ECO:0000313" key="3">
    <source>
        <dbReference type="EMBL" id="QBY50753.1"/>
    </source>
</evidence>
<dbReference type="Proteomes" id="UP000295294">
    <property type="component" value="Chromosome 1"/>
</dbReference>
<dbReference type="InterPro" id="IPR000326">
    <property type="entry name" value="PAP2/HPO"/>
</dbReference>
<dbReference type="SUPFAM" id="SSF48317">
    <property type="entry name" value="Acid phosphatase/Vanadium-dependent haloperoxidase"/>
    <property type="match status" value="1"/>
</dbReference>
<dbReference type="InterPro" id="IPR036938">
    <property type="entry name" value="PAP2/HPO_sf"/>
</dbReference>
<keyword evidence="1" id="KW-0812">Transmembrane</keyword>
<dbReference type="OrthoDB" id="8590768at2"/>
<feature type="transmembrane region" description="Helical" evidence="1">
    <location>
        <begin position="164"/>
        <end position="183"/>
    </location>
</feature>
<feature type="transmembrane region" description="Helical" evidence="1">
    <location>
        <begin position="126"/>
        <end position="144"/>
    </location>
</feature>
<protein>
    <recommendedName>
        <fullName evidence="2">Phosphatidic acid phosphatase type 2/haloperoxidase domain-containing protein</fullName>
    </recommendedName>
</protein>
<proteinExistence type="predicted"/>
<dbReference type="AlphaFoldDB" id="A0A4P7LCI0"/>
<accession>A0A4P7LCI0</accession>
<dbReference type="Pfam" id="PF01569">
    <property type="entry name" value="PAP2"/>
    <property type="match status" value="1"/>
</dbReference>
<feature type="transmembrane region" description="Helical" evidence="1">
    <location>
        <begin position="6"/>
        <end position="26"/>
    </location>
</feature>
<feature type="transmembrane region" description="Helical" evidence="1">
    <location>
        <begin position="38"/>
        <end position="58"/>
    </location>
</feature>
<dbReference type="KEGG" id="cox:E0W60_06135"/>
<dbReference type="RefSeq" id="WP_135703363.1">
    <property type="nucleotide sequence ID" value="NZ_CP038634.1"/>
</dbReference>
<keyword evidence="1" id="KW-1133">Transmembrane helix</keyword>
<reference evidence="3 4" key="1">
    <citation type="submission" date="2019-03" db="EMBL/GenBank/DDBJ databases">
        <title>Efficiently degradation of phenoxyalkanoic acid herbicides by Cupriavidus oxalaticus strain X32.</title>
        <authorList>
            <person name="Sheng X."/>
        </authorList>
    </citation>
    <scope>NUCLEOTIDE SEQUENCE [LARGE SCALE GENOMIC DNA]</scope>
    <source>
        <strain evidence="3 4">X32</strain>
    </source>
</reference>
<evidence type="ECO:0000259" key="2">
    <source>
        <dbReference type="Pfam" id="PF01569"/>
    </source>
</evidence>
<gene>
    <name evidence="3" type="ORF">E0W60_06135</name>
</gene>
<organism evidence="3 4">
    <name type="scientific">Cupriavidus oxalaticus</name>
    <dbReference type="NCBI Taxonomy" id="96344"/>
    <lineage>
        <taxon>Bacteria</taxon>
        <taxon>Pseudomonadati</taxon>
        <taxon>Pseudomonadota</taxon>
        <taxon>Betaproteobacteria</taxon>
        <taxon>Burkholderiales</taxon>
        <taxon>Burkholderiaceae</taxon>
        <taxon>Cupriavidus</taxon>
    </lineage>
</organism>